<keyword evidence="6 8" id="KW-0472">Membrane</keyword>
<reference evidence="9 10" key="1">
    <citation type="submission" date="2022-06" db="EMBL/GenBank/DDBJ databases">
        <title>Mycolicibacterium sp. CAU 1645 isolated from seawater.</title>
        <authorList>
            <person name="Kim W."/>
        </authorList>
    </citation>
    <scope>NUCLEOTIDE SEQUENCE [LARGE SCALE GENOMIC DNA]</scope>
    <source>
        <strain evidence="9 10">CAU 1645</strain>
    </source>
</reference>
<dbReference type="RefSeq" id="WP_255058271.1">
    <property type="nucleotide sequence ID" value="NZ_JANDBD010000001.1"/>
</dbReference>
<feature type="transmembrane region" description="Helical" evidence="8">
    <location>
        <begin position="340"/>
        <end position="357"/>
    </location>
</feature>
<feature type="transmembrane region" description="Helical" evidence="8">
    <location>
        <begin position="152"/>
        <end position="171"/>
    </location>
</feature>
<dbReference type="Proteomes" id="UP001651690">
    <property type="component" value="Unassembled WGS sequence"/>
</dbReference>
<dbReference type="Pfam" id="PF09594">
    <property type="entry name" value="GT87"/>
    <property type="match status" value="1"/>
</dbReference>
<dbReference type="GO" id="GO:0016757">
    <property type="term" value="F:glycosyltransferase activity"/>
    <property type="evidence" value="ECO:0007669"/>
    <property type="project" value="UniProtKB-KW"/>
</dbReference>
<keyword evidence="9" id="KW-0328">Glycosyltransferase</keyword>
<feature type="transmembrane region" description="Helical" evidence="8">
    <location>
        <begin position="207"/>
        <end position="226"/>
    </location>
</feature>
<feature type="transmembrane region" description="Helical" evidence="8">
    <location>
        <begin position="269"/>
        <end position="288"/>
    </location>
</feature>
<comment type="caution">
    <text evidence="9">The sequence shown here is derived from an EMBL/GenBank/DDBJ whole genome shotgun (WGS) entry which is preliminary data.</text>
</comment>
<comment type="subcellular location">
    <subcellularLocation>
        <location evidence="1">Cell membrane</location>
        <topology evidence="1">Multi-pass membrane protein</topology>
    </subcellularLocation>
</comment>
<comment type="similarity">
    <text evidence="7">Belongs to the glycosyltransferase 87 family.</text>
</comment>
<evidence type="ECO:0000256" key="5">
    <source>
        <dbReference type="ARBA" id="ARBA00022989"/>
    </source>
</evidence>
<evidence type="ECO:0000256" key="2">
    <source>
        <dbReference type="ARBA" id="ARBA00022475"/>
    </source>
</evidence>
<dbReference type="InterPro" id="IPR018584">
    <property type="entry name" value="GT87"/>
</dbReference>
<keyword evidence="2" id="KW-1003">Cell membrane</keyword>
<feature type="transmembrane region" description="Helical" evidence="8">
    <location>
        <begin position="21"/>
        <end position="44"/>
    </location>
</feature>
<keyword evidence="10" id="KW-1185">Reference proteome</keyword>
<evidence type="ECO:0000313" key="10">
    <source>
        <dbReference type="Proteomes" id="UP001651690"/>
    </source>
</evidence>
<evidence type="ECO:0000256" key="4">
    <source>
        <dbReference type="ARBA" id="ARBA00022692"/>
    </source>
</evidence>
<accession>A0ABT1LV80</accession>
<evidence type="ECO:0000256" key="7">
    <source>
        <dbReference type="ARBA" id="ARBA00024033"/>
    </source>
</evidence>
<name>A0ABT1LV80_9MYCO</name>
<sequence length="399" mass="43588">MARVVPIDSPSTRAVPSPPRRLVAAAPYLLLLSLAVRVAVTYLMPNGSNFIDLHVYVDGAAAIDRGELYLFTYHPATPPLPLQFTYPPFAALLFYPLHWLPFPVVGLGWQVGVAAALYGGVSLTLLLLGRYDARMAMLWTAVGVWIEPARHLFELGQIGALLMVMVLAAVYSNRWWLSGVLVGLAAGVKLTPAVSGLYFLGARRWRVVVSSAAVFLVTVTVSVVVLRDQGVYYFTDLLGRADRVGQVGLSTNQSLRGVVALVTGRDDGYGPLLIGLVALTVALAALAWRAVDADDRLGRILVVMTLGLLLSPVSWTHHWIWLLPLIMWLFYGSLRERTRVLGWVWLVLAFAGTPWIVQALRESGEIEKVTWYVALAGAAYVLGALVTLGYLASLSRRSR</sequence>
<evidence type="ECO:0000256" key="1">
    <source>
        <dbReference type="ARBA" id="ARBA00004651"/>
    </source>
</evidence>
<protein>
    <submittedName>
        <fullName evidence="9">Mannosyltransferase</fullName>
    </submittedName>
</protein>
<feature type="transmembrane region" description="Helical" evidence="8">
    <location>
        <begin position="107"/>
        <end position="131"/>
    </location>
</feature>
<evidence type="ECO:0000256" key="6">
    <source>
        <dbReference type="ARBA" id="ARBA00023136"/>
    </source>
</evidence>
<feature type="transmembrane region" description="Helical" evidence="8">
    <location>
        <begin position="177"/>
        <end position="200"/>
    </location>
</feature>
<proteinExistence type="inferred from homology"/>
<evidence type="ECO:0000256" key="3">
    <source>
        <dbReference type="ARBA" id="ARBA00022679"/>
    </source>
</evidence>
<organism evidence="9 10">
    <name type="scientific">Mycolicibacterium arenosum</name>
    <dbReference type="NCBI Taxonomy" id="2952157"/>
    <lineage>
        <taxon>Bacteria</taxon>
        <taxon>Bacillati</taxon>
        <taxon>Actinomycetota</taxon>
        <taxon>Actinomycetes</taxon>
        <taxon>Mycobacteriales</taxon>
        <taxon>Mycobacteriaceae</taxon>
        <taxon>Mycolicibacterium</taxon>
    </lineage>
</organism>
<evidence type="ECO:0000256" key="8">
    <source>
        <dbReference type="SAM" id="Phobius"/>
    </source>
</evidence>
<keyword evidence="4 8" id="KW-0812">Transmembrane</keyword>
<keyword evidence="5 8" id="KW-1133">Transmembrane helix</keyword>
<feature type="transmembrane region" description="Helical" evidence="8">
    <location>
        <begin position="369"/>
        <end position="392"/>
    </location>
</feature>
<dbReference type="NCBIfam" id="NF009915">
    <property type="entry name" value="PRK13375.1"/>
    <property type="match status" value="1"/>
</dbReference>
<evidence type="ECO:0000313" key="9">
    <source>
        <dbReference type="EMBL" id="MCP9270808.1"/>
    </source>
</evidence>
<keyword evidence="3" id="KW-0808">Transferase</keyword>
<dbReference type="EMBL" id="JANDBD010000001">
    <property type="protein sequence ID" value="MCP9270808.1"/>
    <property type="molecule type" value="Genomic_DNA"/>
</dbReference>
<gene>
    <name evidence="9" type="ORF">NM203_01260</name>
</gene>
<feature type="transmembrane region" description="Helical" evidence="8">
    <location>
        <begin position="300"/>
        <end position="320"/>
    </location>
</feature>